<feature type="region of interest" description="Disordered" evidence="1">
    <location>
        <begin position="1"/>
        <end position="20"/>
    </location>
</feature>
<evidence type="ECO:0000313" key="3">
    <source>
        <dbReference type="Proteomes" id="UP000823790"/>
    </source>
</evidence>
<dbReference type="EMBL" id="JAGJRS010000013">
    <property type="protein sequence ID" value="MBP1473887.1"/>
    <property type="molecule type" value="Genomic_DNA"/>
</dbReference>
<dbReference type="InterPro" id="IPR012434">
    <property type="entry name" value="DUF1631"/>
</dbReference>
<protein>
    <submittedName>
        <fullName evidence="2">DUF1631 family protein</fullName>
    </submittedName>
</protein>
<reference evidence="2 3" key="1">
    <citation type="submission" date="2021-04" db="EMBL/GenBank/DDBJ databases">
        <authorList>
            <person name="Huq M.A."/>
        </authorList>
    </citation>
    <scope>NUCLEOTIDE SEQUENCE [LARGE SCALE GENOMIC DNA]</scope>
    <source>
        <strain evidence="2 3">MAH-13</strain>
    </source>
</reference>
<organism evidence="2 3">
    <name type="scientific">Frateuria flava</name>
    <dbReference type="NCBI Taxonomy" id="2821489"/>
    <lineage>
        <taxon>Bacteria</taxon>
        <taxon>Pseudomonadati</taxon>
        <taxon>Pseudomonadota</taxon>
        <taxon>Gammaproteobacteria</taxon>
        <taxon>Lysobacterales</taxon>
        <taxon>Rhodanobacteraceae</taxon>
        <taxon>Frateuria</taxon>
    </lineage>
</organism>
<dbReference type="Pfam" id="PF07793">
    <property type="entry name" value="DUF1631"/>
    <property type="match status" value="1"/>
</dbReference>
<proteinExistence type="predicted"/>
<dbReference type="RefSeq" id="WP_209617525.1">
    <property type="nucleotide sequence ID" value="NZ_JAGJRS010000013.1"/>
</dbReference>
<gene>
    <name evidence="2" type="ORF">J7I44_06220</name>
</gene>
<feature type="region of interest" description="Disordered" evidence="1">
    <location>
        <begin position="224"/>
        <end position="261"/>
    </location>
</feature>
<feature type="compositionally biased region" description="Low complexity" evidence="1">
    <location>
        <begin position="248"/>
        <end position="259"/>
    </location>
</feature>
<evidence type="ECO:0000313" key="2">
    <source>
        <dbReference type="EMBL" id="MBP1473887.1"/>
    </source>
</evidence>
<evidence type="ECO:0000256" key="1">
    <source>
        <dbReference type="SAM" id="MobiDB-lite"/>
    </source>
</evidence>
<keyword evidence="3" id="KW-1185">Reference proteome</keyword>
<comment type="caution">
    <text evidence="2">The sequence shown here is derived from an EMBL/GenBank/DDBJ whole genome shotgun (WGS) entry which is preliminary data.</text>
</comment>
<accession>A0ABS4DLE6</accession>
<dbReference type="Proteomes" id="UP000823790">
    <property type="component" value="Unassembled WGS sequence"/>
</dbReference>
<sequence>MDVEQPDRSRSSPVAPPAHWPAKTRRLVDEIRQLCREWLSGPLRTCLADFDRALHEHAASARSHIDQQRYQATRQRLVQERQAFEQRFIESIDHALLELGAQPAEARAQPVRLTLSLLDPIEHEMTAALDQLVARSAARGGPLLVELSYRLAVLIGTPPLESEAMPLGPQAMARAFRDSSAALGLPAEHHLLLLQAVEGKLIQGLTPLHEVVNNHLANAGILPRLRPFPLPRSPRPPRPPRPLPAAPAPAAETSGAPARPSGLRELLTRQRGPRPVSGHARFASTGELDAALANLSRRRVDPDMLRRAPRLREALVDQLNAGQPIDAVPILPGPDADDALELIARLFDTLRRQQPPQAAARDLLDRVQLPVLRAALADEGFFEHREQPARQLLDHLLEAARDWLEGSESGLVAPLEQLLERLDREPPTPALHADLAAELERQIAQQQRKAQVTERRHVEAMQGRERLEQARQRAADLLAGQLAKAPPRAALRALLEHAWSDVLALTLLRHGEQSDTFARRLVITDQLLGRLPPGNLDALQAEVVAGLQQIGMHGEEATAIAQRLIGAGAVMQEGEPAGLTSLAMRLKQRHGPGEVAPPTHAPAPVPSAEALRLHQRLGRHPGGWFEFVQPDGSRVSRKLAWYSPRAARGLFVTRHGQRAEEMSLADLAQAIAAGKVREVPAANESDLDRAWRALTDSLRQATPIPGARS</sequence>
<name>A0ABS4DLE6_9GAMM</name>
<feature type="compositionally biased region" description="Pro residues" evidence="1">
    <location>
        <begin position="226"/>
        <end position="247"/>
    </location>
</feature>
<feature type="compositionally biased region" description="Basic and acidic residues" evidence="1">
    <location>
        <begin position="1"/>
        <end position="10"/>
    </location>
</feature>